<evidence type="ECO:0000313" key="3">
    <source>
        <dbReference type="EMBL" id="ABC77867.1"/>
    </source>
</evidence>
<dbReference type="PROSITE" id="PS00922">
    <property type="entry name" value="TRANSGLYCOSYLASE"/>
    <property type="match status" value="1"/>
</dbReference>
<dbReference type="InterPro" id="IPR008258">
    <property type="entry name" value="Transglycosylase_SLT_dom_1"/>
</dbReference>
<evidence type="ECO:0000313" key="4">
    <source>
        <dbReference type="Proteomes" id="UP000001933"/>
    </source>
</evidence>
<dbReference type="AlphaFoldDB" id="Q2LUV5"/>
<dbReference type="PANTHER" id="PTHR37423:SF2">
    <property type="entry name" value="MEMBRANE-BOUND LYTIC MUREIN TRANSGLYCOSYLASE C"/>
    <property type="match status" value="1"/>
</dbReference>
<dbReference type="HOGENOM" id="CLU_065765_1_1_7"/>
<dbReference type="CDD" id="cd00254">
    <property type="entry name" value="LT-like"/>
    <property type="match status" value="1"/>
</dbReference>
<reference evidence="3 4" key="1">
    <citation type="journal article" date="2007" name="Proc. Natl. Acad. Sci. U.S.A.">
        <title>The genome of Syntrophus aciditrophicus: life at the thermodynamic limit of microbial growth.</title>
        <authorList>
            <person name="McInerney M.J."/>
            <person name="Rohlin L."/>
            <person name="Mouttaki H."/>
            <person name="Kim U."/>
            <person name="Krupp R.S."/>
            <person name="Rios-Hernandez L."/>
            <person name="Sieber J."/>
            <person name="Struchtemeyer C.G."/>
            <person name="Bhattacharyya A."/>
            <person name="Campbell J.W."/>
            <person name="Gunsalus R.P."/>
        </authorList>
    </citation>
    <scope>NUCLEOTIDE SEQUENCE [LARGE SCALE GENOMIC DNA]</scope>
    <source>
        <strain evidence="3 4">SB</strain>
    </source>
</reference>
<dbReference type="Gene3D" id="1.10.530.10">
    <property type="match status" value="1"/>
</dbReference>
<dbReference type="KEGG" id="sat:SYN_00449"/>
<evidence type="ECO:0000259" key="2">
    <source>
        <dbReference type="Pfam" id="PF01464"/>
    </source>
</evidence>
<dbReference type="EMBL" id="CP000252">
    <property type="protein sequence ID" value="ABC77867.1"/>
    <property type="molecule type" value="Genomic_DNA"/>
</dbReference>
<dbReference type="eggNOG" id="COG0741">
    <property type="taxonomic scope" value="Bacteria"/>
</dbReference>
<dbReference type="InParanoid" id="Q2LUV5"/>
<keyword evidence="4" id="KW-1185">Reference proteome</keyword>
<gene>
    <name evidence="3" type="ORF">SYN_00449</name>
</gene>
<dbReference type="GO" id="GO:0000270">
    <property type="term" value="P:peptidoglycan metabolic process"/>
    <property type="evidence" value="ECO:0007669"/>
    <property type="project" value="InterPro"/>
</dbReference>
<feature type="domain" description="Transglycosylase SLT" evidence="2">
    <location>
        <begin position="91"/>
        <end position="198"/>
    </location>
</feature>
<dbReference type="GO" id="GO:0008933">
    <property type="term" value="F:peptidoglycan lytic transglycosylase activity"/>
    <property type="evidence" value="ECO:0007669"/>
    <property type="project" value="InterPro"/>
</dbReference>
<name>Q2LUV5_SYNAS</name>
<dbReference type="Pfam" id="PF01464">
    <property type="entry name" value="SLT"/>
    <property type="match status" value="1"/>
</dbReference>
<dbReference type="Proteomes" id="UP000001933">
    <property type="component" value="Chromosome"/>
</dbReference>
<dbReference type="InterPro" id="IPR023346">
    <property type="entry name" value="Lysozyme-like_dom_sf"/>
</dbReference>
<proteinExistence type="inferred from homology"/>
<evidence type="ECO:0000256" key="1">
    <source>
        <dbReference type="ARBA" id="ARBA00007734"/>
    </source>
</evidence>
<dbReference type="GO" id="GO:0016020">
    <property type="term" value="C:membrane"/>
    <property type="evidence" value="ECO:0007669"/>
    <property type="project" value="InterPro"/>
</dbReference>
<dbReference type="SUPFAM" id="SSF53955">
    <property type="entry name" value="Lysozyme-like"/>
    <property type="match status" value="1"/>
</dbReference>
<dbReference type="STRING" id="56780.SYN_00449"/>
<dbReference type="CAZy" id="GH23">
    <property type="family name" value="Glycoside Hydrolase Family 23"/>
</dbReference>
<dbReference type="InterPro" id="IPR000189">
    <property type="entry name" value="Transglyc_AS"/>
</dbReference>
<protein>
    <submittedName>
        <fullName evidence="3">Lytic transglycosylase-like protein</fullName>
    </submittedName>
</protein>
<accession>Q2LUV5</accession>
<dbReference type="PANTHER" id="PTHR37423">
    <property type="entry name" value="SOLUBLE LYTIC MUREIN TRANSGLYCOSYLASE-RELATED"/>
    <property type="match status" value="1"/>
</dbReference>
<organism evidence="3 4">
    <name type="scientific">Syntrophus aciditrophicus (strain SB)</name>
    <dbReference type="NCBI Taxonomy" id="56780"/>
    <lineage>
        <taxon>Bacteria</taxon>
        <taxon>Pseudomonadati</taxon>
        <taxon>Thermodesulfobacteriota</taxon>
        <taxon>Syntrophia</taxon>
        <taxon>Syntrophales</taxon>
        <taxon>Syntrophaceae</taxon>
        <taxon>Syntrophus</taxon>
    </lineage>
</organism>
<sequence>MKFMKRLPLVLLAGMSALGITILFTMTGLADDLYTFRDRGGPSYFTNVPGPGRSKVRLPLAKLQPQYSKISAIPRRGCTASPHGPDYSEVILSACKRFSVDPDLVRAVIKAESNFDPQALSPKGAMGLMQLMPDTARDMGVSDPFDPVENIHGGVGYLSRLLTNQNGDLIRALAAYNAGPTRVMTYGGIPPFRETWNYVKRVMNYYQIFKGKEDI</sequence>
<comment type="similarity">
    <text evidence="1">Belongs to the transglycosylase Slt family.</text>
</comment>